<gene>
    <name evidence="2" type="ORF">LZC94_44130</name>
</gene>
<dbReference type="Gene3D" id="3.30.420.10">
    <property type="entry name" value="Ribonuclease H-like superfamily/Ribonuclease H"/>
    <property type="match status" value="1"/>
</dbReference>
<dbReference type="Pfam" id="PF00665">
    <property type="entry name" value="rve"/>
    <property type="match status" value="1"/>
</dbReference>
<sequence>MAKISAKVRRELVQAVGERYRTVSREEKRRILDEFEAVTGYHRKHAIRILHHASLRAPVTERKADRARVYNEAVRQALLVLWEASDRVCGKRLRPLLPTLLPALERHGHLHLDVTVRARLLEASAATIDRLLRTARASAGGRRSRKKRTAAQQSVPVRTFADWKEPEPGYLEVDLVCHAGESMAGSFVHTLCLTDVASGWTECVALLVREGALIVDALERLRTTMPFPLRGIDSDNGTEFMNDTLIDYCAKHNVKNTRSRPYRKNDQAWVEQKNGSVVRRMVGYGRLEGLVAAEALSRLY</sequence>
<dbReference type="EMBL" id="CP089984">
    <property type="protein sequence ID" value="WXB14795.1"/>
    <property type="molecule type" value="Genomic_DNA"/>
</dbReference>
<feature type="domain" description="Integrase catalytic" evidence="1">
    <location>
        <begin position="164"/>
        <end position="300"/>
    </location>
</feature>
<dbReference type="RefSeq" id="WP_394824420.1">
    <property type="nucleotide sequence ID" value="NZ_CP089984.1"/>
</dbReference>
<accession>A0ABZ2LVP4</accession>
<name>A0ABZ2LVP4_9BACT</name>
<organism evidence="2 3">
    <name type="scientific">Pendulispora albinea</name>
    <dbReference type="NCBI Taxonomy" id="2741071"/>
    <lineage>
        <taxon>Bacteria</taxon>
        <taxon>Pseudomonadati</taxon>
        <taxon>Myxococcota</taxon>
        <taxon>Myxococcia</taxon>
        <taxon>Myxococcales</taxon>
        <taxon>Sorangiineae</taxon>
        <taxon>Pendulisporaceae</taxon>
        <taxon>Pendulispora</taxon>
    </lineage>
</organism>
<reference evidence="2 3" key="1">
    <citation type="submission" date="2021-12" db="EMBL/GenBank/DDBJ databases">
        <title>Discovery of the Pendulisporaceae a myxobacterial family with distinct sporulation behavior and unique specialized metabolism.</title>
        <authorList>
            <person name="Garcia R."/>
            <person name="Popoff A."/>
            <person name="Bader C.D."/>
            <person name="Loehr J."/>
            <person name="Walesch S."/>
            <person name="Walt C."/>
            <person name="Boldt J."/>
            <person name="Bunk B."/>
            <person name="Haeckl F.J.F.P.J."/>
            <person name="Gunesch A.P."/>
            <person name="Birkelbach J."/>
            <person name="Nuebel U."/>
            <person name="Pietschmann T."/>
            <person name="Bach T."/>
            <person name="Mueller R."/>
        </authorList>
    </citation>
    <scope>NUCLEOTIDE SEQUENCE [LARGE SCALE GENOMIC DNA]</scope>
    <source>
        <strain evidence="2 3">MSr11954</strain>
    </source>
</reference>
<dbReference type="InterPro" id="IPR036397">
    <property type="entry name" value="RNaseH_sf"/>
</dbReference>
<dbReference type="InterPro" id="IPR012337">
    <property type="entry name" value="RNaseH-like_sf"/>
</dbReference>
<dbReference type="Proteomes" id="UP001370348">
    <property type="component" value="Chromosome"/>
</dbReference>
<dbReference type="SUPFAM" id="SSF53098">
    <property type="entry name" value="Ribonuclease H-like"/>
    <property type="match status" value="1"/>
</dbReference>
<evidence type="ECO:0000313" key="3">
    <source>
        <dbReference type="Proteomes" id="UP001370348"/>
    </source>
</evidence>
<evidence type="ECO:0000313" key="2">
    <source>
        <dbReference type="EMBL" id="WXB14795.1"/>
    </source>
</evidence>
<protein>
    <recommendedName>
        <fullName evidence="1">Integrase catalytic domain-containing protein</fullName>
    </recommendedName>
</protein>
<dbReference type="InterPro" id="IPR001584">
    <property type="entry name" value="Integrase_cat-core"/>
</dbReference>
<proteinExistence type="predicted"/>
<dbReference type="PROSITE" id="PS50994">
    <property type="entry name" value="INTEGRASE"/>
    <property type="match status" value="1"/>
</dbReference>
<evidence type="ECO:0000259" key="1">
    <source>
        <dbReference type="PROSITE" id="PS50994"/>
    </source>
</evidence>
<keyword evidence="3" id="KW-1185">Reference proteome</keyword>